<evidence type="ECO:0000313" key="1">
    <source>
        <dbReference type="EMBL" id="AUO78953.1"/>
    </source>
</evidence>
<organism evidence="1 2">
    <name type="scientific">Salinibacter phage M1EM-1</name>
    <dbReference type="NCBI Taxonomy" id="2681616"/>
    <lineage>
        <taxon>Viruses</taxon>
        <taxon>Duplodnaviria</taxon>
        <taxon>Heunggongvirae</taxon>
        <taxon>Uroviricota</taxon>
        <taxon>Caudoviricetes</taxon>
        <taxon>Holosalinivirus</taxon>
        <taxon>Holosalinivirus M1EM1</taxon>
    </lineage>
</organism>
<dbReference type="GeneID" id="40236126"/>
<dbReference type="KEGG" id="vg:40236126"/>
<dbReference type="Proteomes" id="UP000259847">
    <property type="component" value="Segment"/>
</dbReference>
<dbReference type="EMBL" id="MF580955">
    <property type="protein sequence ID" value="AUO78953.1"/>
    <property type="molecule type" value="Genomic_DNA"/>
</dbReference>
<name>A0A2I6UG36_9CAUD</name>
<sequence length="47" mass="5889">MNRSMFCELRRCGEYRGVWRIYDREREALSLRLWFDRDVAARALHKR</sequence>
<proteinExistence type="predicted"/>
<reference evidence="1 2" key="1">
    <citation type="submission" date="2017-07" db="EMBL/GenBank/DDBJ databases">
        <title>Characterization of ecologically diverse viruses infecting co-occurring strains of cosmopolitan hyperhalophilic Bacteroidetes.</title>
        <authorList>
            <person name="Villamor J."/>
            <person name="Ramos-Barbero M.D."/>
            <person name="Gonzalez-Torres P."/>
            <person name="Gabaldon T."/>
            <person name="Rollesso-Mora R."/>
            <person name="Meseguer I."/>
            <person name="Martinez-Garcia M."/>
            <person name="Santos F."/>
            <person name="Anton J."/>
        </authorList>
    </citation>
    <scope>NUCLEOTIDE SEQUENCE [LARGE SCALE GENOMIC DNA]</scope>
</reference>
<accession>A0A2I6UG36</accession>
<dbReference type="RefSeq" id="YP_009639335.1">
    <property type="nucleotide sequence ID" value="NC_042348.1"/>
</dbReference>
<keyword evidence="2" id="KW-1185">Reference proteome</keyword>
<protein>
    <submittedName>
        <fullName evidence="1">Uncharacterized protein</fullName>
    </submittedName>
</protein>
<evidence type="ECO:0000313" key="2">
    <source>
        <dbReference type="Proteomes" id="UP000259847"/>
    </source>
</evidence>